<evidence type="ECO:0000259" key="3">
    <source>
        <dbReference type="Pfam" id="PF13731"/>
    </source>
</evidence>
<feature type="chain" id="PRO_5039677436" evidence="2">
    <location>
        <begin position="26"/>
        <end position="257"/>
    </location>
</feature>
<dbReference type="Proteomes" id="UP000015927">
    <property type="component" value="Chromosome"/>
</dbReference>
<evidence type="ECO:0000313" key="5">
    <source>
        <dbReference type="Proteomes" id="UP000015927"/>
    </source>
</evidence>
<reference evidence="4 5" key="1">
    <citation type="submission" date="2010-12" db="EMBL/GenBank/DDBJ databases">
        <title>The Genome Sequence of Lactobacillus paracasei subsp. paracasei strain 8700:2.</title>
        <authorList>
            <consortium name="The Broad Institute Genome Sequencing Platform"/>
            <person name="Ward D."/>
            <person name="Earl A."/>
            <person name="Feldgarden M."/>
            <person name="Young S.K."/>
            <person name="Gargeya S."/>
            <person name="Zeng Q."/>
            <person name="Alvarado L."/>
            <person name="Berlin A."/>
            <person name="Bochicchio J."/>
            <person name="Chapman S.B."/>
            <person name="Chen Z."/>
            <person name="Freedman E."/>
            <person name="Gellesch M."/>
            <person name="Goldberg J."/>
            <person name="Griggs A."/>
            <person name="Gujja S."/>
            <person name="Heilman E."/>
            <person name="Heiman D."/>
            <person name="Howarth C."/>
            <person name="Mehta T."/>
            <person name="Neiman D."/>
            <person name="Pearson M."/>
            <person name="Roberts A."/>
            <person name="Saif S."/>
            <person name="Shea T."/>
            <person name="Shenoy N."/>
            <person name="Sisk P."/>
            <person name="Stolte C."/>
            <person name="Sykes S."/>
            <person name="White J."/>
            <person name="Yandava C."/>
            <person name="Saulnier D."/>
            <person name="Haas B."/>
            <person name="Nusbaum C."/>
            <person name="Birren B."/>
        </authorList>
    </citation>
    <scope>NUCLEOTIDE SEQUENCE [LARGE SCALE GENOMIC DNA]</scope>
    <source>
        <strain evidence="4 5">8700:2</strain>
    </source>
</reference>
<feature type="compositionally biased region" description="Low complexity" evidence="1">
    <location>
        <begin position="61"/>
        <end position="79"/>
    </location>
</feature>
<organism evidence="4 5">
    <name type="scientific">Lacticaseibacillus paracasei subsp. paracasei 8700:2</name>
    <dbReference type="NCBI Taxonomy" id="537973"/>
    <lineage>
        <taxon>Bacteria</taxon>
        <taxon>Bacillati</taxon>
        <taxon>Bacillota</taxon>
        <taxon>Bacilli</taxon>
        <taxon>Lactobacillales</taxon>
        <taxon>Lactobacillaceae</taxon>
        <taxon>Lacticaseibacillus</taxon>
    </lineage>
</organism>
<protein>
    <submittedName>
        <fullName evidence="4">Cell surface protein</fullName>
    </submittedName>
</protein>
<dbReference type="Pfam" id="PF13731">
    <property type="entry name" value="WxL"/>
    <property type="match status" value="1"/>
</dbReference>
<dbReference type="KEGG" id="lpi:LBPG_03028"/>
<sequence length="257" mass="27481">MKKSYLVASLAGLTLIGLSSMPASMVGATTEVVSDGQVMFKTDVTRTPAKNPLDPGDAKPGKPTNPTNPTGTATNGTTGPLSLDYASSFTFGEAMISADDAKYYAKPQVFSQDDGKTVDRPNFVQVTDKRGTFEGWTLKVKQEKQFSVKDDDTKELTGAQLKFLNGNVTSTIDQQYAPTGQKEITLVPGSAEVAPLAAAKDQGMGTWIYRFGDEQTMAKSIELAVPGTSPKMAKEYVTELTWTLESTPTNTTPSPKS</sequence>
<feature type="signal peptide" evidence="2">
    <location>
        <begin position="1"/>
        <end position="25"/>
    </location>
</feature>
<gene>
    <name evidence="4" type="ORF">LBPG_03028</name>
</gene>
<accession>A0A806KXC4</accession>
<feature type="region of interest" description="Disordered" evidence="1">
    <location>
        <begin position="44"/>
        <end position="79"/>
    </location>
</feature>
<name>A0A806KXC4_LACPA</name>
<dbReference type="InterPro" id="IPR027994">
    <property type="entry name" value="WxL_dom"/>
</dbReference>
<keyword evidence="2" id="KW-0732">Signal</keyword>
<evidence type="ECO:0000313" key="4">
    <source>
        <dbReference type="EMBL" id="AGT63627.1"/>
    </source>
</evidence>
<dbReference type="GeneID" id="57088909"/>
<dbReference type="AlphaFoldDB" id="A0A806KXC4"/>
<proteinExistence type="predicted"/>
<dbReference type="EMBL" id="CP002391">
    <property type="protein sequence ID" value="AGT63627.1"/>
    <property type="molecule type" value="Genomic_DNA"/>
</dbReference>
<evidence type="ECO:0000256" key="2">
    <source>
        <dbReference type="SAM" id="SignalP"/>
    </source>
</evidence>
<feature type="domain" description="WxL" evidence="3">
    <location>
        <begin position="29"/>
        <end position="248"/>
    </location>
</feature>
<evidence type="ECO:0000256" key="1">
    <source>
        <dbReference type="SAM" id="MobiDB-lite"/>
    </source>
</evidence>
<dbReference type="RefSeq" id="WP_003562806.1">
    <property type="nucleotide sequence ID" value="NC_022112.1"/>
</dbReference>